<keyword evidence="1" id="KW-0723">Serine/threonine-protein kinase</keyword>
<name>A0A853BHX5_9ACTN</name>
<dbReference type="InterPro" id="IPR003594">
    <property type="entry name" value="HATPase_dom"/>
</dbReference>
<dbReference type="PANTHER" id="PTHR35526:SF3">
    <property type="entry name" value="ANTI-SIGMA-F FACTOR RSBW"/>
    <property type="match status" value="1"/>
</dbReference>
<keyword evidence="1" id="KW-0418">Kinase</keyword>
<reference evidence="4 5" key="1">
    <citation type="submission" date="2020-07" db="EMBL/GenBank/DDBJ databases">
        <title>Sequencing the genomes of 1000 actinobacteria strains.</title>
        <authorList>
            <person name="Klenk H.-P."/>
        </authorList>
    </citation>
    <scope>NUCLEOTIDE SEQUENCE [LARGE SCALE GENOMIC DNA]</scope>
    <source>
        <strain evidence="4 5">DSM 45927</strain>
    </source>
</reference>
<keyword evidence="5" id="KW-1185">Reference proteome</keyword>
<evidence type="ECO:0000256" key="2">
    <source>
        <dbReference type="SAM" id="MobiDB-lite"/>
    </source>
</evidence>
<dbReference type="Gene3D" id="3.30.565.10">
    <property type="entry name" value="Histidine kinase-like ATPase, C-terminal domain"/>
    <property type="match status" value="1"/>
</dbReference>
<feature type="domain" description="Histidine kinase/HSP90-like ATPase" evidence="3">
    <location>
        <begin position="27"/>
        <end position="132"/>
    </location>
</feature>
<proteinExistence type="predicted"/>
<dbReference type="Pfam" id="PF13581">
    <property type="entry name" value="HATPase_c_2"/>
    <property type="match status" value="1"/>
</dbReference>
<evidence type="ECO:0000256" key="1">
    <source>
        <dbReference type="ARBA" id="ARBA00022527"/>
    </source>
</evidence>
<dbReference type="CDD" id="cd16936">
    <property type="entry name" value="HATPase_RsbW-like"/>
    <property type="match status" value="1"/>
</dbReference>
<dbReference type="EMBL" id="JACCFO010000001">
    <property type="protein sequence ID" value="NYI94221.1"/>
    <property type="molecule type" value="Genomic_DNA"/>
</dbReference>
<feature type="region of interest" description="Disordered" evidence="2">
    <location>
        <begin position="1"/>
        <end position="23"/>
    </location>
</feature>
<evidence type="ECO:0000259" key="3">
    <source>
        <dbReference type="Pfam" id="PF13581"/>
    </source>
</evidence>
<dbReference type="SUPFAM" id="SSF55874">
    <property type="entry name" value="ATPase domain of HSP90 chaperone/DNA topoisomerase II/histidine kinase"/>
    <property type="match status" value="1"/>
</dbReference>
<dbReference type="PANTHER" id="PTHR35526">
    <property type="entry name" value="ANTI-SIGMA-F FACTOR RSBW-RELATED"/>
    <property type="match status" value="1"/>
</dbReference>
<sequence length="164" mass="17374">MHHITASPDPTCPGARRRDPDHQLTFAGQPASVGVMRDWVAQHLRRGPHAYPPELIDDLLVCASEIGTNAVRHSRSGLPGGVFTASLWQSPGAVCLEVRDMGPRPGRPSAPRINGTALDDPVAETGRGLSFVFALCGGNCGSTAPPHPRGHTVWCELEVGTDTS</sequence>
<dbReference type="Proteomes" id="UP000575985">
    <property type="component" value="Unassembled WGS sequence"/>
</dbReference>
<dbReference type="GO" id="GO:0004674">
    <property type="term" value="F:protein serine/threonine kinase activity"/>
    <property type="evidence" value="ECO:0007669"/>
    <property type="project" value="UniProtKB-KW"/>
</dbReference>
<dbReference type="AlphaFoldDB" id="A0A853BHX5"/>
<keyword evidence="1" id="KW-0808">Transferase</keyword>
<accession>A0A853BHX5</accession>
<gene>
    <name evidence="4" type="ORF">HNR12_000498</name>
</gene>
<dbReference type="RefSeq" id="WP_308118962.1">
    <property type="nucleotide sequence ID" value="NZ_JACCFO010000001.1"/>
</dbReference>
<dbReference type="InterPro" id="IPR050267">
    <property type="entry name" value="Anti-sigma-factor_SerPK"/>
</dbReference>
<dbReference type="InterPro" id="IPR036890">
    <property type="entry name" value="HATPase_C_sf"/>
</dbReference>
<evidence type="ECO:0000313" key="5">
    <source>
        <dbReference type="Proteomes" id="UP000575985"/>
    </source>
</evidence>
<comment type="caution">
    <text evidence="4">The sequence shown here is derived from an EMBL/GenBank/DDBJ whole genome shotgun (WGS) entry which is preliminary data.</text>
</comment>
<organism evidence="4 5">
    <name type="scientific">Streptomonospora nanhaiensis</name>
    <dbReference type="NCBI Taxonomy" id="1323731"/>
    <lineage>
        <taxon>Bacteria</taxon>
        <taxon>Bacillati</taxon>
        <taxon>Actinomycetota</taxon>
        <taxon>Actinomycetes</taxon>
        <taxon>Streptosporangiales</taxon>
        <taxon>Nocardiopsidaceae</taxon>
        <taxon>Streptomonospora</taxon>
    </lineage>
</organism>
<protein>
    <submittedName>
        <fullName evidence="4">Anti-sigma regulatory factor (Ser/Thr protein kinase)</fullName>
    </submittedName>
</protein>
<evidence type="ECO:0000313" key="4">
    <source>
        <dbReference type="EMBL" id="NYI94221.1"/>
    </source>
</evidence>